<dbReference type="Proteomes" id="UP000015101">
    <property type="component" value="Unassembled WGS sequence"/>
</dbReference>
<proteinExistence type="predicted"/>
<gene>
    <name evidence="3" type="primary">20198337</name>
    <name evidence="2" type="ORF">HELRODRAFT_159499</name>
</gene>
<dbReference type="EMBL" id="AMQM01000260">
    <property type="status" value="NOT_ANNOTATED_CDS"/>
    <property type="molecule type" value="Genomic_DNA"/>
</dbReference>
<keyword evidence="4" id="KW-1185">Reference proteome</keyword>
<reference evidence="4" key="1">
    <citation type="submission" date="2012-12" db="EMBL/GenBank/DDBJ databases">
        <authorList>
            <person name="Hellsten U."/>
            <person name="Grimwood J."/>
            <person name="Chapman J.A."/>
            <person name="Shapiro H."/>
            <person name="Aerts A."/>
            <person name="Otillar R.P."/>
            <person name="Terry A.Y."/>
            <person name="Boore J.L."/>
            <person name="Simakov O."/>
            <person name="Marletaz F."/>
            <person name="Cho S.-J."/>
            <person name="Edsinger-Gonzales E."/>
            <person name="Havlak P."/>
            <person name="Kuo D.-H."/>
            <person name="Larsson T."/>
            <person name="Lv J."/>
            <person name="Arendt D."/>
            <person name="Savage R."/>
            <person name="Osoegawa K."/>
            <person name="de Jong P."/>
            <person name="Lindberg D.R."/>
            <person name="Seaver E.C."/>
            <person name="Weisblat D.A."/>
            <person name="Putnam N.H."/>
            <person name="Grigoriev I.V."/>
            <person name="Rokhsar D.S."/>
        </authorList>
    </citation>
    <scope>NUCLEOTIDE SEQUENCE</scope>
</reference>
<dbReference type="EMBL" id="KB095811">
    <property type="protein sequence ID" value="ESO12911.1"/>
    <property type="molecule type" value="Genomic_DNA"/>
</dbReference>
<evidence type="ECO:0000313" key="4">
    <source>
        <dbReference type="Proteomes" id="UP000015101"/>
    </source>
</evidence>
<dbReference type="HOGENOM" id="CLU_1200964_0_0_1"/>
<dbReference type="CTD" id="20198337"/>
<reference evidence="3" key="3">
    <citation type="submission" date="2015-06" db="UniProtKB">
        <authorList>
            <consortium name="EnsemblMetazoa"/>
        </authorList>
    </citation>
    <scope>IDENTIFICATION</scope>
</reference>
<sequence length="231" mass="25755">MALKLLRNSSSSNSNNNSSNNIGSSNSNYNYDACVCSCCNDTYCYNIVCDDDKCNNGINYSGSTSTCSFNNKNNNNNPDINNQPQRGCICDKTLNPVCSHRYSINIVLLPDDVNSRRMLLPASRCSSCTHGGYSRGYHGLHQTILQWIYRKCKSSMAGRSSDENAELFCPGERNKSTNHASHEPPSDEHFFSSQGNKLYCLSEHLLVEDFKNLKSLPETSIKMNPPIHDVL</sequence>
<reference evidence="2 4" key="2">
    <citation type="journal article" date="2013" name="Nature">
        <title>Insights into bilaterian evolution from three spiralian genomes.</title>
        <authorList>
            <person name="Simakov O."/>
            <person name="Marletaz F."/>
            <person name="Cho S.J."/>
            <person name="Edsinger-Gonzales E."/>
            <person name="Havlak P."/>
            <person name="Hellsten U."/>
            <person name="Kuo D.H."/>
            <person name="Larsson T."/>
            <person name="Lv J."/>
            <person name="Arendt D."/>
            <person name="Savage R."/>
            <person name="Osoegawa K."/>
            <person name="de Jong P."/>
            <person name="Grimwood J."/>
            <person name="Chapman J.A."/>
            <person name="Shapiro H."/>
            <person name="Aerts A."/>
            <person name="Otillar R.P."/>
            <person name="Terry A.Y."/>
            <person name="Boore J.L."/>
            <person name="Grigoriev I.V."/>
            <person name="Lindberg D.R."/>
            <person name="Seaver E.C."/>
            <person name="Weisblat D.A."/>
            <person name="Putnam N.H."/>
            <person name="Rokhsar D.S."/>
        </authorList>
    </citation>
    <scope>NUCLEOTIDE SEQUENCE</scope>
</reference>
<dbReference type="InParanoid" id="T1EP37"/>
<evidence type="ECO:0000256" key="1">
    <source>
        <dbReference type="SAM" id="MobiDB-lite"/>
    </source>
</evidence>
<dbReference type="EnsemblMetazoa" id="HelroT159499">
    <property type="protein sequence ID" value="HelroP159499"/>
    <property type="gene ID" value="HelroG159499"/>
</dbReference>
<evidence type="ECO:0000313" key="2">
    <source>
        <dbReference type="EMBL" id="ESO12911.1"/>
    </source>
</evidence>
<name>T1EP37_HELRO</name>
<protein>
    <submittedName>
        <fullName evidence="2 3">Uncharacterized protein</fullName>
    </submittedName>
</protein>
<accession>T1EP37</accession>
<dbReference type="KEGG" id="hro:HELRODRAFT_159499"/>
<evidence type="ECO:0000313" key="3">
    <source>
        <dbReference type="EnsemblMetazoa" id="HelroP159499"/>
    </source>
</evidence>
<feature type="compositionally biased region" description="Basic and acidic residues" evidence="1">
    <location>
        <begin position="172"/>
        <end position="190"/>
    </location>
</feature>
<organism evidence="3 4">
    <name type="scientific">Helobdella robusta</name>
    <name type="common">Californian leech</name>
    <dbReference type="NCBI Taxonomy" id="6412"/>
    <lineage>
        <taxon>Eukaryota</taxon>
        <taxon>Metazoa</taxon>
        <taxon>Spiralia</taxon>
        <taxon>Lophotrochozoa</taxon>
        <taxon>Annelida</taxon>
        <taxon>Clitellata</taxon>
        <taxon>Hirudinea</taxon>
        <taxon>Rhynchobdellida</taxon>
        <taxon>Glossiphoniidae</taxon>
        <taxon>Helobdella</taxon>
    </lineage>
</organism>
<dbReference type="AlphaFoldDB" id="T1EP37"/>
<dbReference type="GeneID" id="20198337"/>
<feature type="region of interest" description="Disordered" evidence="1">
    <location>
        <begin position="164"/>
        <end position="190"/>
    </location>
</feature>
<dbReference type="RefSeq" id="XP_009009631.1">
    <property type="nucleotide sequence ID" value="XM_009011383.1"/>
</dbReference>